<feature type="region of interest" description="Disordered" evidence="1">
    <location>
        <begin position="1"/>
        <end position="22"/>
    </location>
</feature>
<dbReference type="GO" id="GO:0016462">
    <property type="term" value="F:pyrophosphatase activity"/>
    <property type="evidence" value="ECO:0007669"/>
    <property type="project" value="TreeGrafter"/>
</dbReference>
<accession>A0A4R3JAS1</accession>
<dbReference type="InterPro" id="IPR050273">
    <property type="entry name" value="GppA/Ppx_hydrolase"/>
</dbReference>
<feature type="compositionally biased region" description="Basic residues" evidence="1">
    <location>
        <begin position="1"/>
        <end position="13"/>
    </location>
</feature>
<reference evidence="3 4" key="1">
    <citation type="submission" date="2019-03" db="EMBL/GenBank/DDBJ databases">
        <title>Genomic Encyclopedia of Type Strains, Phase IV (KMG-IV): sequencing the most valuable type-strain genomes for metagenomic binning, comparative biology and taxonomic classification.</title>
        <authorList>
            <person name="Goeker M."/>
        </authorList>
    </citation>
    <scope>NUCLEOTIDE SEQUENCE [LARGE SCALE GENOMIC DNA]</scope>
    <source>
        <strain evidence="3 4">DSM 101688</strain>
    </source>
</reference>
<dbReference type="AlphaFoldDB" id="A0A4R3JAS1"/>
<organism evidence="3 4">
    <name type="scientific">Varunaivibrio sulfuroxidans</name>
    <dbReference type="NCBI Taxonomy" id="1773489"/>
    <lineage>
        <taxon>Bacteria</taxon>
        <taxon>Pseudomonadati</taxon>
        <taxon>Pseudomonadota</taxon>
        <taxon>Alphaproteobacteria</taxon>
        <taxon>Rhodospirillales</taxon>
        <taxon>Magnetovibrionaceae</taxon>
        <taxon>Varunaivibrio</taxon>
    </lineage>
</organism>
<protein>
    <submittedName>
        <fullName evidence="3">Ppx/GppA phosphatase</fullName>
    </submittedName>
</protein>
<dbReference type="RefSeq" id="WP_243644744.1">
    <property type="nucleotide sequence ID" value="NZ_CP119676.1"/>
</dbReference>
<evidence type="ECO:0000256" key="1">
    <source>
        <dbReference type="SAM" id="MobiDB-lite"/>
    </source>
</evidence>
<dbReference type="PANTHER" id="PTHR30005:SF0">
    <property type="entry name" value="RETROGRADE REGULATION PROTEIN 2"/>
    <property type="match status" value="1"/>
</dbReference>
<sequence>MHTPYTRRRRRPFKGTFATPPRGEGGRTYAAIDLGTNNCRMLIAKAKGGGFTVVDSFSRIVRLGEGVSASGRLAPDAIARTIDALKVCAGKISTWKVRRLRNVATEACRRAENAADFYDQVEARTGLKLETISAQEEAGLTLAGCRPLFASTARHALVFDIGGGSTEIAWVALDPGEAPRTIEVISLPYGVVTAAEEFRHMPAPEAAFDAIVARIDSQLDAFERRHRIARVIDDDTFQMLGTSGTVTTLGGIHLGLRRYDRKKVDGLSLPLEAIVDISGRILAMSAAERANHPCIGRQRGDLMIPGCAILGAISRRWPAPKLSIADRGIREGLLLAMIHRDRPPLMGGIS</sequence>
<name>A0A4R3JAS1_9PROT</name>
<evidence type="ECO:0000313" key="4">
    <source>
        <dbReference type="Proteomes" id="UP000295304"/>
    </source>
</evidence>
<dbReference type="Proteomes" id="UP000295304">
    <property type="component" value="Unassembled WGS sequence"/>
</dbReference>
<gene>
    <name evidence="3" type="ORF">EDD55_10458</name>
</gene>
<feature type="domain" description="Ppx/GppA phosphatase N-terminal" evidence="2">
    <location>
        <begin position="42"/>
        <end position="340"/>
    </location>
</feature>
<dbReference type="SUPFAM" id="SSF53067">
    <property type="entry name" value="Actin-like ATPase domain"/>
    <property type="match status" value="2"/>
</dbReference>
<evidence type="ECO:0000313" key="3">
    <source>
        <dbReference type="EMBL" id="TCS62968.1"/>
    </source>
</evidence>
<dbReference type="InterPro" id="IPR003695">
    <property type="entry name" value="Ppx_GppA_N"/>
</dbReference>
<dbReference type="EMBL" id="SLZW01000004">
    <property type="protein sequence ID" value="TCS62968.1"/>
    <property type="molecule type" value="Genomic_DNA"/>
</dbReference>
<dbReference type="InterPro" id="IPR043129">
    <property type="entry name" value="ATPase_NBD"/>
</dbReference>
<dbReference type="Pfam" id="PF02541">
    <property type="entry name" value="Ppx-GppA"/>
    <property type="match status" value="1"/>
</dbReference>
<proteinExistence type="predicted"/>
<dbReference type="CDD" id="cd24054">
    <property type="entry name" value="ASKHA_NBD_AaPPX-GppA_MtPPX2-like"/>
    <property type="match status" value="1"/>
</dbReference>
<dbReference type="PANTHER" id="PTHR30005">
    <property type="entry name" value="EXOPOLYPHOSPHATASE"/>
    <property type="match status" value="1"/>
</dbReference>
<comment type="caution">
    <text evidence="3">The sequence shown here is derived from an EMBL/GenBank/DDBJ whole genome shotgun (WGS) entry which is preliminary data.</text>
</comment>
<dbReference type="Gene3D" id="3.30.420.150">
    <property type="entry name" value="Exopolyphosphatase. Domain 2"/>
    <property type="match status" value="1"/>
</dbReference>
<evidence type="ECO:0000259" key="2">
    <source>
        <dbReference type="Pfam" id="PF02541"/>
    </source>
</evidence>
<keyword evidence="4" id="KW-1185">Reference proteome</keyword>
<dbReference type="Gene3D" id="3.30.420.40">
    <property type="match status" value="1"/>
</dbReference>